<keyword evidence="2" id="KW-0805">Transcription regulation</keyword>
<organism evidence="6 7">
    <name type="scientific">Vibrio casei</name>
    <dbReference type="NCBI Taxonomy" id="673372"/>
    <lineage>
        <taxon>Bacteria</taxon>
        <taxon>Pseudomonadati</taxon>
        <taxon>Pseudomonadota</taxon>
        <taxon>Gammaproteobacteria</taxon>
        <taxon>Vibrionales</taxon>
        <taxon>Vibrionaceae</taxon>
        <taxon>Vibrio</taxon>
    </lineage>
</organism>
<dbReference type="GO" id="GO:0043565">
    <property type="term" value="F:sequence-specific DNA binding"/>
    <property type="evidence" value="ECO:0007669"/>
    <property type="project" value="TreeGrafter"/>
</dbReference>
<gene>
    <name evidence="6" type="ORF">CIK83_14720</name>
</gene>
<dbReference type="InterPro" id="IPR036390">
    <property type="entry name" value="WH_DNA-bd_sf"/>
</dbReference>
<feature type="domain" description="HTH lysR-type" evidence="5">
    <location>
        <begin position="3"/>
        <end position="60"/>
    </location>
</feature>
<name>A0A368LIY4_9VIBR</name>
<dbReference type="GO" id="GO:0006351">
    <property type="term" value="P:DNA-templated transcription"/>
    <property type="evidence" value="ECO:0007669"/>
    <property type="project" value="TreeGrafter"/>
</dbReference>
<keyword evidence="7" id="KW-1185">Reference proteome</keyword>
<evidence type="ECO:0000256" key="1">
    <source>
        <dbReference type="ARBA" id="ARBA00009437"/>
    </source>
</evidence>
<dbReference type="RefSeq" id="WP_086960038.1">
    <property type="nucleotide sequence ID" value="NZ_AP018681.1"/>
</dbReference>
<evidence type="ECO:0000259" key="5">
    <source>
        <dbReference type="PROSITE" id="PS50931"/>
    </source>
</evidence>
<dbReference type="PROSITE" id="PS50931">
    <property type="entry name" value="HTH_LYSR"/>
    <property type="match status" value="1"/>
</dbReference>
<evidence type="ECO:0000256" key="2">
    <source>
        <dbReference type="ARBA" id="ARBA00023015"/>
    </source>
</evidence>
<dbReference type="AlphaFoldDB" id="A0A368LIY4"/>
<dbReference type="Pfam" id="PF03466">
    <property type="entry name" value="LysR_substrate"/>
    <property type="match status" value="1"/>
</dbReference>
<evidence type="ECO:0000256" key="4">
    <source>
        <dbReference type="ARBA" id="ARBA00023163"/>
    </source>
</evidence>
<dbReference type="SUPFAM" id="SSF46785">
    <property type="entry name" value="Winged helix' DNA-binding domain"/>
    <property type="match status" value="1"/>
</dbReference>
<accession>A0A368LIY4</accession>
<dbReference type="SUPFAM" id="SSF53850">
    <property type="entry name" value="Periplasmic binding protein-like II"/>
    <property type="match status" value="1"/>
</dbReference>
<sequence length="318" mass="35989">MKTELQGIRAFDALSRHSSVTAAAKALNQPKSTISRRLALLESELGQTLFIKQGSRLILTRAGKVFATYCERLLTMAEESQNALQSLKQSISGEVTLLAPQSLVRGWLRSELHQFLDDHAQVNIRLFTESRDDYFEQEPDIVISIGETQLPGIWRKQVIGYWQLGLYASPDYLGNHPALSHPQQLNSHQWLPFDGDRMNRIYLNSYDQHYVVMPKISRLTSDNILLQIDSMANGYGIGLLPTWIADNYSRSHPGNLQRCLPNWYGQPQAIICYFGNGVLPLRVQTLLQTLQNNAPKEWNVDVMNIAPNKKRVATTTPS</sequence>
<dbReference type="Pfam" id="PF00126">
    <property type="entry name" value="HTH_1"/>
    <property type="match status" value="1"/>
</dbReference>
<dbReference type="InterPro" id="IPR005119">
    <property type="entry name" value="LysR_subst-bd"/>
</dbReference>
<comment type="similarity">
    <text evidence="1">Belongs to the LysR transcriptional regulatory family.</text>
</comment>
<dbReference type="Gene3D" id="3.40.190.290">
    <property type="match status" value="1"/>
</dbReference>
<dbReference type="Proteomes" id="UP000252479">
    <property type="component" value="Unassembled WGS sequence"/>
</dbReference>
<keyword evidence="3" id="KW-0238">DNA-binding</keyword>
<dbReference type="Gene3D" id="1.10.10.10">
    <property type="entry name" value="Winged helix-like DNA-binding domain superfamily/Winged helix DNA-binding domain"/>
    <property type="match status" value="1"/>
</dbReference>
<reference evidence="6 7" key="1">
    <citation type="journal article" date="2017" name="Elife">
        <title>Extensive horizontal gene transfer in cheese-associated bacteria.</title>
        <authorList>
            <person name="Bonham K.S."/>
            <person name="Wolfe B.E."/>
            <person name="Dutton R.J."/>
        </authorList>
    </citation>
    <scope>NUCLEOTIDE SEQUENCE [LARGE SCALE GENOMIC DNA]</scope>
    <source>
        <strain evidence="6 7">JB196</strain>
    </source>
</reference>
<dbReference type="GO" id="GO:0003700">
    <property type="term" value="F:DNA-binding transcription factor activity"/>
    <property type="evidence" value="ECO:0007669"/>
    <property type="project" value="InterPro"/>
</dbReference>
<dbReference type="OrthoDB" id="6183733at2"/>
<keyword evidence="4" id="KW-0804">Transcription</keyword>
<protein>
    <submittedName>
        <fullName evidence="6">LysR family transcriptional regulator</fullName>
    </submittedName>
</protein>
<comment type="caution">
    <text evidence="6">The sequence shown here is derived from an EMBL/GenBank/DDBJ whole genome shotgun (WGS) entry which is preliminary data.</text>
</comment>
<dbReference type="InterPro" id="IPR000847">
    <property type="entry name" value="LysR_HTH_N"/>
</dbReference>
<evidence type="ECO:0000313" key="7">
    <source>
        <dbReference type="Proteomes" id="UP000252479"/>
    </source>
</evidence>
<evidence type="ECO:0000313" key="6">
    <source>
        <dbReference type="EMBL" id="RCS70667.1"/>
    </source>
</evidence>
<dbReference type="PANTHER" id="PTHR30537:SF66">
    <property type="entry name" value="IRON-REGULATED VIRULENCE REGULATORY PROTEIN IRGB"/>
    <property type="match status" value="1"/>
</dbReference>
<dbReference type="GeneID" id="303190176"/>
<dbReference type="EMBL" id="QPGL01000002">
    <property type="protein sequence ID" value="RCS70667.1"/>
    <property type="molecule type" value="Genomic_DNA"/>
</dbReference>
<proteinExistence type="inferred from homology"/>
<dbReference type="PANTHER" id="PTHR30537">
    <property type="entry name" value="HTH-TYPE TRANSCRIPTIONAL REGULATOR"/>
    <property type="match status" value="1"/>
</dbReference>
<evidence type="ECO:0000256" key="3">
    <source>
        <dbReference type="ARBA" id="ARBA00023125"/>
    </source>
</evidence>
<dbReference type="InterPro" id="IPR036388">
    <property type="entry name" value="WH-like_DNA-bd_sf"/>
</dbReference>
<dbReference type="InterPro" id="IPR058163">
    <property type="entry name" value="LysR-type_TF_proteobact-type"/>
</dbReference>